<dbReference type="EnsemblPlants" id="AET1Gv20740400.5">
    <property type="protein sequence ID" value="AET1Gv20740400.5"/>
    <property type="gene ID" value="AET1Gv20740400"/>
</dbReference>
<keyword evidence="4" id="KW-0812">Transmembrane</keyword>
<evidence type="ECO:0000259" key="5">
    <source>
        <dbReference type="Pfam" id="PF16212"/>
    </source>
</evidence>
<feature type="domain" description="P-type ATPase C-terminal" evidence="5">
    <location>
        <begin position="21"/>
        <end position="64"/>
    </location>
</feature>
<dbReference type="GO" id="GO:0005886">
    <property type="term" value="C:plasma membrane"/>
    <property type="evidence" value="ECO:0007669"/>
    <property type="project" value="TreeGrafter"/>
</dbReference>
<dbReference type="GO" id="GO:0140326">
    <property type="term" value="F:ATPase-coupled intramembrane lipid transporter activity"/>
    <property type="evidence" value="ECO:0007669"/>
    <property type="project" value="TreeGrafter"/>
</dbReference>
<evidence type="ECO:0000256" key="3">
    <source>
        <dbReference type="ARBA" id="ARBA00022842"/>
    </source>
</evidence>
<proteinExistence type="predicted"/>
<reference evidence="6" key="3">
    <citation type="journal article" date="2017" name="Nature">
        <title>Genome sequence of the progenitor of the wheat D genome Aegilops tauschii.</title>
        <authorList>
            <person name="Luo M.C."/>
            <person name="Gu Y.Q."/>
            <person name="Puiu D."/>
            <person name="Wang H."/>
            <person name="Twardziok S.O."/>
            <person name="Deal K.R."/>
            <person name="Huo N."/>
            <person name="Zhu T."/>
            <person name="Wang L."/>
            <person name="Wang Y."/>
            <person name="McGuire P.E."/>
            <person name="Liu S."/>
            <person name="Long H."/>
            <person name="Ramasamy R.K."/>
            <person name="Rodriguez J.C."/>
            <person name="Van S.L."/>
            <person name="Yuan L."/>
            <person name="Wang Z."/>
            <person name="Xia Z."/>
            <person name="Xiao L."/>
            <person name="Anderson O.D."/>
            <person name="Ouyang S."/>
            <person name="Liang Y."/>
            <person name="Zimin A.V."/>
            <person name="Pertea G."/>
            <person name="Qi P."/>
            <person name="Bennetzen J.L."/>
            <person name="Dai X."/>
            <person name="Dawson M.W."/>
            <person name="Muller H.G."/>
            <person name="Kugler K."/>
            <person name="Rivarola-Duarte L."/>
            <person name="Spannagl M."/>
            <person name="Mayer K.F.X."/>
            <person name="Lu F.H."/>
            <person name="Bevan M.W."/>
            <person name="Leroy P."/>
            <person name="Li P."/>
            <person name="You F.M."/>
            <person name="Sun Q."/>
            <person name="Liu Z."/>
            <person name="Lyons E."/>
            <person name="Wicker T."/>
            <person name="Salzberg S.L."/>
            <person name="Devos K.M."/>
            <person name="Dvorak J."/>
        </authorList>
    </citation>
    <scope>NUCLEOTIDE SEQUENCE [LARGE SCALE GENOMIC DNA]</scope>
    <source>
        <strain evidence="6">cv. AL8/78</strain>
    </source>
</reference>
<dbReference type="Gramene" id="AET1Gv20740400.5">
    <property type="protein sequence ID" value="AET1Gv20740400.5"/>
    <property type="gene ID" value="AET1Gv20740400"/>
</dbReference>
<reference evidence="7" key="1">
    <citation type="journal article" date="2014" name="Science">
        <title>Ancient hybridizations among the ancestral genomes of bread wheat.</title>
        <authorList>
            <consortium name="International Wheat Genome Sequencing Consortium,"/>
            <person name="Marcussen T."/>
            <person name="Sandve S.R."/>
            <person name="Heier L."/>
            <person name="Spannagl M."/>
            <person name="Pfeifer M."/>
            <person name="Jakobsen K.S."/>
            <person name="Wulff B.B."/>
            <person name="Steuernagel B."/>
            <person name="Mayer K.F."/>
            <person name="Olsen O.A."/>
        </authorList>
    </citation>
    <scope>NUCLEOTIDE SEQUENCE [LARGE SCALE GENOMIC DNA]</scope>
    <source>
        <strain evidence="7">cv. AL8/78</strain>
    </source>
</reference>
<evidence type="ECO:0000256" key="4">
    <source>
        <dbReference type="SAM" id="Phobius"/>
    </source>
</evidence>
<organism evidence="6 7">
    <name type="scientific">Aegilops tauschii subsp. strangulata</name>
    <name type="common">Goatgrass</name>
    <dbReference type="NCBI Taxonomy" id="200361"/>
    <lineage>
        <taxon>Eukaryota</taxon>
        <taxon>Viridiplantae</taxon>
        <taxon>Streptophyta</taxon>
        <taxon>Embryophyta</taxon>
        <taxon>Tracheophyta</taxon>
        <taxon>Spermatophyta</taxon>
        <taxon>Magnoliopsida</taxon>
        <taxon>Liliopsida</taxon>
        <taxon>Poales</taxon>
        <taxon>Poaceae</taxon>
        <taxon>BOP clade</taxon>
        <taxon>Pooideae</taxon>
        <taxon>Triticodae</taxon>
        <taxon>Triticeae</taxon>
        <taxon>Triticinae</taxon>
        <taxon>Aegilops</taxon>
    </lineage>
</organism>
<comment type="subcellular location">
    <subcellularLocation>
        <location evidence="1">Membrane</location>
        <topology evidence="1">Multi-pass membrane protein</topology>
    </subcellularLocation>
</comment>
<protein>
    <recommendedName>
        <fullName evidence="5">P-type ATPase C-terminal domain-containing protein</fullName>
    </recommendedName>
</protein>
<keyword evidence="2" id="KW-0479">Metal-binding</keyword>
<keyword evidence="7" id="KW-1185">Reference proteome</keyword>
<reference evidence="6" key="4">
    <citation type="submission" date="2019-03" db="UniProtKB">
        <authorList>
            <consortium name="EnsemblPlants"/>
        </authorList>
    </citation>
    <scope>IDENTIFICATION</scope>
</reference>
<evidence type="ECO:0000313" key="7">
    <source>
        <dbReference type="Proteomes" id="UP000015105"/>
    </source>
</evidence>
<keyword evidence="4" id="KW-0472">Membrane</keyword>
<evidence type="ECO:0000256" key="1">
    <source>
        <dbReference type="ARBA" id="ARBA00004141"/>
    </source>
</evidence>
<sequence>MVETLKCTEILMVFDFCFSFLADFRFLKRLILVHGRYSHNRTAFLSQYSFYKSLSICFIQILLSHKQSHKSLFHLQILYFFFCFSYCRTSLFNSVSWMAYNVFYASIPVLTTALDKDLSEKTVAQNPEILLYCQAGRLLIQVLLLVGLVDHYIIPFTFLQFLAIWGNFAAFYYIINFCISSSAPYQLLGCTLSCTAFVDSRHTG</sequence>
<dbReference type="PANTHER" id="PTHR24092:SF19">
    <property type="entry name" value="PHOSPHOLIPID-TRANSPORTING ATPASE"/>
    <property type="match status" value="1"/>
</dbReference>
<dbReference type="GO" id="GO:0046872">
    <property type="term" value="F:metal ion binding"/>
    <property type="evidence" value="ECO:0007669"/>
    <property type="project" value="UniProtKB-KW"/>
</dbReference>
<dbReference type="GO" id="GO:0045332">
    <property type="term" value="P:phospholipid translocation"/>
    <property type="evidence" value="ECO:0007669"/>
    <property type="project" value="TreeGrafter"/>
</dbReference>
<feature type="transmembrane region" description="Helical" evidence="4">
    <location>
        <begin position="156"/>
        <end position="175"/>
    </location>
</feature>
<reference evidence="7" key="2">
    <citation type="journal article" date="2017" name="Nat. Plants">
        <title>The Aegilops tauschii genome reveals multiple impacts of transposons.</title>
        <authorList>
            <person name="Zhao G."/>
            <person name="Zou C."/>
            <person name="Li K."/>
            <person name="Wang K."/>
            <person name="Li T."/>
            <person name="Gao L."/>
            <person name="Zhang X."/>
            <person name="Wang H."/>
            <person name="Yang Z."/>
            <person name="Liu X."/>
            <person name="Jiang W."/>
            <person name="Mao L."/>
            <person name="Kong X."/>
            <person name="Jiao Y."/>
            <person name="Jia J."/>
        </authorList>
    </citation>
    <scope>NUCLEOTIDE SEQUENCE [LARGE SCALE GENOMIC DNA]</scope>
    <source>
        <strain evidence="7">cv. AL8/78</strain>
    </source>
</reference>
<dbReference type="Proteomes" id="UP000015105">
    <property type="component" value="Chromosome 1D"/>
</dbReference>
<dbReference type="InterPro" id="IPR032630">
    <property type="entry name" value="P_typ_ATPase_c"/>
</dbReference>
<feature type="domain" description="P-type ATPase C-terminal" evidence="5">
    <location>
        <begin position="74"/>
        <end position="138"/>
    </location>
</feature>
<dbReference type="STRING" id="200361.A0A452ZF10"/>
<evidence type="ECO:0000313" key="6">
    <source>
        <dbReference type="EnsemblPlants" id="AET1Gv20740400.5"/>
    </source>
</evidence>
<dbReference type="PANTHER" id="PTHR24092">
    <property type="entry name" value="PROBABLE PHOSPHOLIPID-TRANSPORTING ATPASE"/>
    <property type="match status" value="1"/>
</dbReference>
<reference evidence="6" key="5">
    <citation type="journal article" date="2021" name="G3 (Bethesda)">
        <title>Aegilops tauschii genome assembly Aet v5.0 features greater sequence contiguity and improved annotation.</title>
        <authorList>
            <person name="Wang L."/>
            <person name="Zhu T."/>
            <person name="Rodriguez J.C."/>
            <person name="Deal K.R."/>
            <person name="Dubcovsky J."/>
            <person name="McGuire P.E."/>
            <person name="Lux T."/>
            <person name="Spannagl M."/>
            <person name="Mayer K.F.X."/>
            <person name="Baldrich P."/>
            <person name="Meyers B.C."/>
            <person name="Huo N."/>
            <person name="Gu Y.Q."/>
            <person name="Zhou H."/>
            <person name="Devos K.M."/>
            <person name="Bennetzen J.L."/>
            <person name="Unver T."/>
            <person name="Budak H."/>
            <person name="Gulick P.J."/>
            <person name="Galiba G."/>
            <person name="Kalapos B."/>
            <person name="Nelson D.R."/>
            <person name="Li P."/>
            <person name="You F.M."/>
            <person name="Luo M.C."/>
            <person name="Dvorak J."/>
        </authorList>
    </citation>
    <scope>NUCLEOTIDE SEQUENCE [LARGE SCALE GENOMIC DNA]</scope>
    <source>
        <strain evidence="6">cv. AL8/78</strain>
    </source>
</reference>
<dbReference type="AlphaFoldDB" id="A0A452ZF10"/>
<dbReference type="Pfam" id="PF16212">
    <property type="entry name" value="PhoLip_ATPase_C"/>
    <property type="match status" value="2"/>
</dbReference>
<keyword evidence="3" id="KW-0460">Magnesium</keyword>
<name>A0A452ZF10_AEGTS</name>
<evidence type="ECO:0000256" key="2">
    <source>
        <dbReference type="ARBA" id="ARBA00022723"/>
    </source>
</evidence>
<accession>A0A452ZF10</accession>
<keyword evidence="4" id="KW-1133">Transmembrane helix</keyword>